<dbReference type="InterPro" id="IPR006683">
    <property type="entry name" value="Thioestr_dom"/>
</dbReference>
<dbReference type="EMBL" id="SDRB02012130">
    <property type="protein sequence ID" value="THF98853.1"/>
    <property type="molecule type" value="Genomic_DNA"/>
</dbReference>
<evidence type="ECO:0000256" key="5">
    <source>
        <dbReference type="ARBA" id="ARBA00060586"/>
    </source>
</evidence>
<evidence type="ECO:0000256" key="1">
    <source>
        <dbReference type="ARBA" id="ARBA00004275"/>
    </source>
</evidence>
<evidence type="ECO:0000313" key="11">
    <source>
        <dbReference type="Proteomes" id="UP000306102"/>
    </source>
</evidence>
<dbReference type="InterPro" id="IPR029069">
    <property type="entry name" value="HotDog_dom_sf"/>
</dbReference>
<name>A0A4S4D9Y1_CAMSN</name>
<dbReference type="GO" id="GO:0061522">
    <property type="term" value="F:1,4-dihydroxy-2-naphthoyl-CoA thioesterase activity"/>
    <property type="evidence" value="ECO:0007669"/>
    <property type="project" value="TreeGrafter"/>
</dbReference>
<evidence type="ECO:0000256" key="2">
    <source>
        <dbReference type="ARBA" id="ARBA00022801"/>
    </source>
</evidence>
<keyword evidence="8" id="KW-0812">Transmembrane</keyword>
<comment type="similarity">
    <text evidence="6">Belongs to the 4-hydroxybenzoyl-CoA thioesterase family. DHNA-CoA hydrolase subfamily.</text>
</comment>
<gene>
    <name evidence="10" type="ORF">TEA_008099</name>
</gene>
<organism evidence="10 11">
    <name type="scientific">Camellia sinensis var. sinensis</name>
    <name type="common">China tea</name>
    <dbReference type="NCBI Taxonomy" id="542762"/>
    <lineage>
        <taxon>Eukaryota</taxon>
        <taxon>Viridiplantae</taxon>
        <taxon>Streptophyta</taxon>
        <taxon>Embryophyta</taxon>
        <taxon>Tracheophyta</taxon>
        <taxon>Spermatophyta</taxon>
        <taxon>Magnoliopsida</taxon>
        <taxon>eudicotyledons</taxon>
        <taxon>Gunneridae</taxon>
        <taxon>Pentapetalae</taxon>
        <taxon>asterids</taxon>
        <taxon>Ericales</taxon>
        <taxon>Theaceae</taxon>
        <taxon>Camellia</taxon>
    </lineage>
</organism>
<accession>A0A4S4D9Y1</accession>
<evidence type="ECO:0000259" key="9">
    <source>
        <dbReference type="Pfam" id="PF03061"/>
    </source>
</evidence>
<reference evidence="10 11" key="1">
    <citation type="journal article" date="2018" name="Proc. Natl. Acad. Sci. U.S.A.">
        <title>Draft genome sequence of Camellia sinensis var. sinensis provides insights into the evolution of the tea genome and tea quality.</title>
        <authorList>
            <person name="Wei C."/>
            <person name="Yang H."/>
            <person name="Wang S."/>
            <person name="Zhao J."/>
            <person name="Liu C."/>
            <person name="Gao L."/>
            <person name="Xia E."/>
            <person name="Lu Y."/>
            <person name="Tai Y."/>
            <person name="She G."/>
            <person name="Sun J."/>
            <person name="Cao H."/>
            <person name="Tong W."/>
            <person name="Gao Q."/>
            <person name="Li Y."/>
            <person name="Deng W."/>
            <person name="Jiang X."/>
            <person name="Wang W."/>
            <person name="Chen Q."/>
            <person name="Zhang S."/>
            <person name="Li H."/>
            <person name="Wu J."/>
            <person name="Wang P."/>
            <person name="Li P."/>
            <person name="Shi C."/>
            <person name="Zheng F."/>
            <person name="Jian J."/>
            <person name="Huang B."/>
            <person name="Shan D."/>
            <person name="Shi M."/>
            <person name="Fang C."/>
            <person name="Yue Y."/>
            <person name="Li F."/>
            <person name="Li D."/>
            <person name="Wei S."/>
            <person name="Han B."/>
            <person name="Jiang C."/>
            <person name="Yin Y."/>
            <person name="Xia T."/>
            <person name="Zhang Z."/>
            <person name="Bennetzen J.L."/>
            <person name="Zhao S."/>
            <person name="Wan X."/>
        </authorList>
    </citation>
    <scope>NUCLEOTIDE SEQUENCE [LARGE SCALE GENOMIC DNA]</scope>
    <source>
        <strain evidence="11">cv. Shuchazao</strain>
        <tissue evidence="10">Leaf</tissue>
    </source>
</reference>
<evidence type="ECO:0000256" key="4">
    <source>
        <dbReference type="ARBA" id="ARBA00060572"/>
    </source>
</evidence>
<dbReference type="Gene3D" id="3.10.129.10">
    <property type="entry name" value="Hotdog Thioesterase"/>
    <property type="match status" value="1"/>
</dbReference>
<dbReference type="PANTHER" id="PTHR43240">
    <property type="entry name" value="1,4-DIHYDROXY-2-NAPHTHOYL-COA THIOESTERASE 1"/>
    <property type="match status" value="1"/>
</dbReference>
<comment type="subunit">
    <text evidence="7">Homotetramers.</text>
</comment>
<keyword evidence="8" id="KW-1133">Transmembrane helix</keyword>
<dbReference type="FunFam" id="3.10.129.10:FF:000048">
    <property type="entry name" value="14-dihydroxy-2-naphthoyl-CoA thioesterase 1"/>
    <property type="match status" value="1"/>
</dbReference>
<dbReference type="NCBIfam" id="TIGR00369">
    <property type="entry name" value="unchar_dom_1"/>
    <property type="match status" value="1"/>
</dbReference>
<evidence type="ECO:0000256" key="3">
    <source>
        <dbReference type="ARBA" id="ARBA00023140"/>
    </source>
</evidence>
<dbReference type="CDD" id="cd03443">
    <property type="entry name" value="PaaI_thioesterase"/>
    <property type="match status" value="1"/>
</dbReference>
<dbReference type="STRING" id="542762.A0A4S4D9Y1"/>
<dbReference type="Pfam" id="PF03061">
    <property type="entry name" value="4HBT"/>
    <property type="match status" value="1"/>
</dbReference>
<feature type="domain" description="Thioesterase" evidence="9">
    <location>
        <begin position="344"/>
        <end position="416"/>
    </location>
</feature>
<dbReference type="PANTHER" id="PTHR43240:SF5">
    <property type="entry name" value="1,4-DIHYDROXY-2-NAPHTHOYL-COA THIOESTERASE 1"/>
    <property type="match status" value="1"/>
</dbReference>
<comment type="caution">
    <text evidence="10">The sequence shown here is derived from an EMBL/GenBank/DDBJ whole genome shotgun (WGS) entry which is preliminary data.</text>
</comment>
<dbReference type="GO" id="GO:0005777">
    <property type="term" value="C:peroxisome"/>
    <property type="evidence" value="ECO:0007669"/>
    <property type="project" value="UniProtKB-SubCell"/>
</dbReference>
<keyword evidence="3" id="KW-0576">Peroxisome</keyword>
<evidence type="ECO:0000256" key="7">
    <source>
        <dbReference type="ARBA" id="ARBA00066058"/>
    </source>
</evidence>
<keyword evidence="8" id="KW-0472">Membrane</keyword>
<proteinExistence type="inferred from homology"/>
<comment type="pathway">
    <text evidence="4">Cofactor biosynthesis; phylloquinone biosynthesis.</text>
</comment>
<dbReference type="SUPFAM" id="SSF54637">
    <property type="entry name" value="Thioesterase/thiol ester dehydrase-isomerase"/>
    <property type="match status" value="1"/>
</dbReference>
<keyword evidence="2" id="KW-0378">Hydrolase</keyword>
<comment type="subcellular location">
    <subcellularLocation>
        <location evidence="1">Peroxisome</location>
    </subcellularLocation>
</comment>
<keyword evidence="11" id="KW-1185">Reference proteome</keyword>
<evidence type="ECO:0000313" key="10">
    <source>
        <dbReference type="EMBL" id="THF98853.1"/>
    </source>
</evidence>
<sequence>MVWVQVGQPRSRFHLLSLGIMNSGGVFQGEWTRHDEDLMNRAFRWFYELGAFGFEVTECDTCLDFPCLKMKLPPLLLEIQVGMLGQHQPNLKQGSEFNTNLLNSMTLLLFLPLCTTLWYIHIPHSTVFAASKTTCFRHEFVNKPQFPPSFGGDPTAPPLPPNRNWIEELKLTLFESQHFAPYQAPVPPTAYQQYKAQTLFTVFSHLSFEALQDDTPHKNSLPDSEYGKDADMDDMYGIDAVEKAFKQTEFEMKAQQLFYKITAHQLDKPNVDRIDECDSSLDFDRLKKMELPSSPTAPPSSSSKSKTEVVDAPLHAIGFEIEDLSPEKVTGRLQVTHKCCQPFKVLHGGVSALIAESLASIGAHLASGLQRVAGINLSINHLKRAELGDLVYAEATPINVGKTIQVWEVRLYKVDPSNSGSRYLISSSRCTLLTNMPVPEHAKNATANLRKYAKL</sequence>
<dbReference type="AlphaFoldDB" id="A0A4S4D9Y1"/>
<dbReference type="GO" id="GO:0042372">
    <property type="term" value="P:phylloquinone biosynthetic process"/>
    <property type="evidence" value="ECO:0007669"/>
    <property type="project" value="TreeGrafter"/>
</dbReference>
<dbReference type="Proteomes" id="UP000306102">
    <property type="component" value="Unassembled WGS sequence"/>
</dbReference>
<feature type="transmembrane region" description="Helical" evidence="8">
    <location>
        <begin position="101"/>
        <end position="120"/>
    </location>
</feature>
<dbReference type="InterPro" id="IPR003736">
    <property type="entry name" value="PAAI_dom"/>
</dbReference>
<evidence type="ECO:0000256" key="8">
    <source>
        <dbReference type="SAM" id="Phobius"/>
    </source>
</evidence>
<protein>
    <recommendedName>
        <fullName evidence="9">Thioesterase domain-containing protein</fullName>
    </recommendedName>
</protein>
<comment type="pathway">
    <text evidence="5">Quinol/quinone metabolism; 1,4-dihydroxy-2-naphthoate biosynthesis; 1,4-dihydroxy-2-naphthoate from chorismate: step 7/7.</text>
</comment>
<evidence type="ECO:0000256" key="6">
    <source>
        <dbReference type="ARBA" id="ARBA00061187"/>
    </source>
</evidence>